<feature type="compositionally biased region" description="Basic and acidic residues" evidence="1">
    <location>
        <begin position="81"/>
        <end position="94"/>
    </location>
</feature>
<feature type="compositionally biased region" description="Basic and acidic residues" evidence="1">
    <location>
        <begin position="289"/>
        <end position="299"/>
    </location>
</feature>
<feature type="region of interest" description="Disordered" evidence="1">
    <location>
        <begin position="81"/>
        <end position="121"/>
    </location>
</feature>
<feature type="compositionally biased region" description="Polar residues" evidence="1">
    <location>
        <begin position="208"/>
        <end position="221"/>
    </location>
</feature>
<feature type="region of interest" description="Disordered" evidence="1">
    <location>
        <begin position="156"/>
        <end position="221"/>
    </location>
</feature>
<feature type="region of interest" description="Disordered" evidence="1">
    <location>
        <begin position="266"/>
        <end position="390"/>
    </location>
</feature>
<accession>A0A9P7UPP7</accession>
<feature type="compositionally biased region" description="Basic and acidic residues" evidence="1">
    <location>
        <begin position="354"/>
        <end position="369"/>
    </location>
</feature>
<protein>
    <submittedName>
        <fullName evidence="2">Uncharacterized protein</fullName>
    </submittedName>
</protein>
<evidence type="ECO:0000313" key="2">
    <source>
        <dbReference type="EMBL" id="KAG7089912.1"/>
    </source>
</evidence>
<proteinExistence type="predicted"/>
<feature type="region of interest" description="Disordered" evidence="1">
    <location>
        <begin position="621"/>
        <end position="641"/>
    </location>
</feature>
<gene>
    <name evidence="2" type="ORF">E1B28_011545</name>
</gene>
<feature type="compositionally biased region" description="Low complexity" evidence="1">
    <location>
        <begin position="156"/>
        <end position="177"/>
    </location>
</feature>
<dbReference type="EMBL" id="CM032187">
    <property type="protein sequence ID" value="KAG7089912.1"/>
    <property type="molecule type" value="Genomic_DNA"/>
</dbReference>
<dbReference type="Proteomes" id="UP001049176">
    <property type="component" value="Chromosome 7"/>
</dbReference>
<name>A0A9P7UPP7_9AGAR</name>
<dbReference type="RefSeq" id="XP_043006382.1">
    <property type="nucleotide sequence ID" value="XM_043156595.1"/>
</dbReference>
<evidence type="ECO:0000256" key="1">
    <source>
        <dbReference type="SAM" id="MobiDB-lite"/>
    </source>
</evidence>
<feature type="compositionally biased region" description="Acidic residues" evidence="1">
    <location>
        <begin position="269"/>
        <end position="280"/>
    </location>
</feature>
<keyword evidence="3" id="KW-1185">Reference proteome</keyword>
<feature type="compositionally biased region" description="Pro residues" evidence="1">
    <location>
        <begin position="101"/>
        <end position="111"/>
    </location>
</feature>
<dbReference type="AlphaFoldDB" id="A0A9P7UPP7"/>
<comment type="caution">
    <text evidence="2">The sequence shown here is derived from an EMBL/GenBank/DDBJ whole genome shotgun (WGS) entry which is preliminary data.</text>
</comment>
<organism evidence="2 3">
    <name type="scientific">Marasmius oreades</name>
    <name type="common">fairy-ring Marasmius</name>
    <dbReference type="NCBI Taxonomy" id="181124"/>
    <lineage>
        <taxon>Eukaryota</taxon>
        <taxon>Fungi</taxon>
        <taxon>Dikarya</taxon>
        <taxon>Basidiomycota</taxon>
        <taxon>Agaricomycotina</taxon>
        <taxon>Agaricomycetes</taxon>
        <taxon>Agaricomycetidae</taxon>
        <taxon>Agaricales</taxon>
        <taxon>Marasmiineae</taxon>
        <taxon>Marasmiaceae</taxon>
        <taxon>Marasmius</taxon>
    </lineage>
</organism>
<sequence>MLQDLGYRDVNQYSPEENIAEMCSLFETTFKSLPKESQQYLCSHAGPKVWQRMYRLYYLATEPEIADFVNFCNESGLRQRESVRHEAQSNEHVTHHVVPTAPSPPTPPPRQQQPSSMTAVPPITTRSSTVAVENIPHSPSPHYTPSPTPSLLSLVSACSPSSPYTSRSPSLASVDSLFDSDDDSNQSSTREHSPNPAQSHVKPGYASDDSQYLEQANSQARTCNSVNEQLTDQLGNGMESADVFDTIADNEEHCPSIVHDAESHHSFVEDETDFPDEPDGSGEYPDVNVHSEGHSREYLPDSEDAEERLLDDGPYYDAEDHGYGSEVEYEGPEPPISYHRESDNGYDVPDENVENEHVDSAEYRGDDSHSACANELPPSEGPDPDYSSEVEYGDIEDSVVEDETYNEGYTSDDYAEYGEENTYQLTAHPALFPAVSFTLQFSKCSFPADFPPLTSPLSPVLPRDVVNRILLLPVLPTAVYSVYSHSFPSPALPESRVLHYRYHLFYLLILAIVRHVYTSLSYLVKRYSVTKEPEDHKRYVQRTTIRPCLLILQCLSLFALQQLVCYAITSSHPCERKIAAANDIKCGYENIEQKRPTDLLVRDPTIPLRFTPRLSSLKVTKEVQQRHKDNRQRRSPLAQSS</sequence>
<dbReference type="KEGG" id="more:E1B28_011545"/>
<dbReference type="GeneID" id="66080620"/>
<evidence type="ECO:0000313" key="3">
    <source>
        <dbReference type="Proteomes" id="UP001049176"/>
    </source>
</evidence>
<reference evidence="2" key="1">
    <citation type="journal article" date="2021" name="Genome Biol. Evol.">
        <title>The assembled and annotated genome of the fairy-ring fungus Marasmius oreades.</title>
        <authorList>
            <person name="Hiltunen M."/>
            <person name="Ament-Velasquez S.L."/>
            <person name="Johannesson H."/>
        </authorList>
    </citation>
    <scope>NUCLEOTIDE SEQUENCE</scope>
    <source>
        <strain evidence="2">03SP1</strain>
    </source>
</reference>